<dbReference type="SUPFAM" id="SSF52279">
    <property type="entry name" value="Beta-D-glucan exohydrolase, C-terminal domain"/>
    <property type="match status" value="1"/>
</dbReference>
<dbReference type="InterPro" id="IPR017853">
    <property type="entry name" value="GH"/>
</dbReference>
<evidence type="ECO:0000259" key="3">
    <source>
        <dbReference type="PROSITE" id="PS51820"/>
    </source>
</evidence>
<dbReference type="InterPro" id="IPR002772">
    <property type="entry name" value="Glyco_hydro_3_C"/>
</dbReference>
<dbReference type="Gene3D" id="2.60.120.260">
    <property type="entry name" value="Galactose-binding domain-like"/>
    <property type="match status" value="1"/>
</dbReference>
<dbReference type="PRINTS" id="PR00133">
    <property type="entry name" value="GLHYDRLASE3"/>
</dbReference>
<gene>
    <name evidence="4" type="ORF">BW730_11440</name>
</gene>
<dbReference type="GO" id="GO:0004553">
    <property type="term" value="F:hydrolase activity, hydrolyzing O-glycosyl compounds"/>
    <property type="evidence" value="ECO:0007669"/>
    <property type="project" value="InterPro"/>
</dbReference>
<evidence type="ECO:0000256" key="2">
    <source>
        <dbReference type="ARBA" id="ARBA00022801"/>
    </source>
</evidence>
<organism evidence="4 5">
    <name type="scientific">Tessaracoccus aquimaris</name>
    <dbReference type="NCBI Taxonomy" id="1332264"/>
    <lineage>
        <taxon>Bacteria</taxon>
        <taxon>Bacillati</taxon>
        <taxon>Actinomycetota</taxon>
        <taxon>Actinomycetes</taxon>
        <taxon>Propionibacteriales</taxon>
        <taxon>Propionibacteriaceae</taxon>
        <taxon>Tessaracoccus</taxon>
    </lineage>
</organism>
<feature type="domain" description="PA14" evidence="3">
    <location>
        <begin position="397"/>
        <end position="547"/>
    </location>
</feature>
<dbReference type="Gene3D" id="3.40.50.1700">
    <property type="entry name" value="Glycoside hydrolase family 3 C-terminal domain"/>
    <property type="match status" value="1"/>
</dbReference>
<dbReference type="KEGG" id="tes:BW730_11440"/>
<dbReference type="InterPro" id="IPR001764">
    <property type="entry name" value="Glyco_hydro_3_N"/>
</dbReference>
<dbReference type="STRING" id="1332264.BW730_11440"/>
<dbReference type="SUPFAM" id="SSF51445">
    <property type="entry name" value="(Trans)glycosidases"/>
    <property type="match status" value="1"/>
</dbReference>
<dbReference type="SMART" id="SM01217">
    <property type="entry name" value="Fn3_like"/>
    <property type="match status" value="1"/>
</dbReference>
<evidence type="ECO:0000256" key="1">
    <source>
        <dbReference type="ARBA" id="ARBA00005336"/>
    </source>
</evidence>
<dbReference type="Pfam" id="PF00933">
    <property type="entry name" value="Glyco_hydro_3"/>
    <property type="match status" value="1"/>
</dbReference>
<name>A0A1Q2CPF3_9ACTN</name>
<protein>
    <submittedName>
        <fullName evidence="4">Glycosyl hydrolase</fullName>
    </submittedName>
</protein>
<evidence type="ECO:0000313" key="5">
    <source>
        <dbReference type="Proteomes" id="UP000188145"/>
    </source>
</evidence>
<dbReference type="EMBL" id="CP019606">
    <property type="protein sequence ID" value="AQP48007.1"/>
    <property type="molecule type" value="Genomic_DNA"/>
</dbReference>
<dbReference type="Pfam" id="PF14310">
    <property type="entry name" value="Fn3-like"/>
    <property type="match status" value="1"/>
</dbReference>
<dbReference type="Proteomes" id="UP000188145">
    <property type="component" value="Chromosome"/>
</dbReference>
<evidence type="ECO:0000313" key="4">
    <source>
        <dbReference type="EMBL" id="AQP48007.1"/>
    </source>
</evidence>
<dbReference type="PROSITE" id="PS51820">
    <property type="entry name" value="PA14"/>
    <property type="match status" value="1"/>
</dbReference>
<dbReference type="InterPro" id="IPR026891">
    <property type="entry name" value="Fn3-like"/>
</dbReference>
<proteinExistence type="inferred from homology"/>
<comment type="similarity">
    <text evidence="1">Belongs to the glycosyl hydrolase 3 family.</text>
</comment>
<dbReference type="GO" id="GO:0005975">
    <property type="term" value="P:carbohydrate metabolic process"/>
    <property type="evidence" value="ECO:0007669"/>
    <property type="project" value="InterPro"/>
</dbReference>
<dbReference type="InterPro" id="IPR037524">
    <property type="entry name" value="PA14/GLEYA"/>
</dbReference>
<accession>A0A1Q2CPF3</accession>
<dbReference type="Gene3D" id="3.20.20.300">
    <property type="entry name" value="Glycoside hydrolase, family 3, N-terminal domain"/>
    <property type="match status" value="1"/>
</dbReference>
<dbReference type="InterPro" id="IPR013783">
    <property type="entry name" value="Ig-like_fold"/>
</dbReference>
<dbReference type="InterPro" id="IPR050288">
    <property type="entry name" value="Cellulose_deg_GH3"/>
</dbReference>
<dbReference type="InterPro" id="IPR036962">
    <property type="entry name" value="Glyco_hydro_3_N_sf"/>
</dbReference>
<keyword evidence="2 4" id="KW-0378">Hydrolase</keyword>
<dbReference type="Pfam" id="PF01915">
    <property type="entry name" value="Glyco_hydro_3_C"/>
    <property type="match status" value="1"/>
</dbReference>
<dbReference type="PANTHER" id="PTHR42715">
    <property type="entry name" value="BETA-GLUCOSIDASE"/>
    <property type="match status" value="1"/>
</dbReference>
<dbReference type="AlphaFoldDB" id="A0A1Q2CPF3"/>
<sequence>MTATADRQTHIDALVAALDLETKVRLLTGEDFWTTKEVPEIGLRAMTLSDGPSGVRGPVWDERSPSLNLPSATALASSWDVALAHEFGAAAASEARRKGVDWVLGPTINIHRSPLGGRHFECFSEDPALTGDLAFEYVRGLQDNGVAATPKHYVANDFETDRFTVDVVVDERTLREVYLAPFERAVEAGAWSIMSSYNSVNGVTMTENDLLRDPLRTEWGWDGVVVSDWTAVRSTAAANAEQDLEMPGPGVWGDALLRAVRAGDVEEAAIDRHVARLLLLADRVGALGGSHVQPVAALDGVEFVRRAAAEGSVLLSNAGLLPLDPQGLSRVAVIGHNADEARTQGGGSATVVPEHVVNPLDGLRQVLPGVDVVYSLGAIVQEGVGPLDPRRLTNPTTGGAGLTATFVAPDGTRIHSEDRFATSLTWFGGGEEYIASAAMLVLETIFTPAATEVRELGFATSMRGRVFVDDELLFEDQPKATGADLGAALLAPPSETRPVSLTADVPVRLRVEFDLGSSQFQVAGAIGLTFGTAPLSLDPTALIQEAAANAAASEIAIVVVGTNSRVESEGYDRDDLDLPGHQDDLVRAVAAANPNTIVVVNSGSPVLMPWRDEVAAILVGYFGGQEFGNAIADMLTGAVEPGGRLPTTWPASIEDVPVLDCTPTDEGKVAYSEGIHVGYRAWLKAGRKPAFPFGFGLGYTTWKIADVQCQVEGDEAVLTATATNTGTRAGKHVVQVYASRPGSTVDRPARWLVGFAVARAGAGEASEVSIRVPRRRFEHYADGWQVEPGGFALHVGGSVASTEADAEVTW</sequence>
<keyword evidence="5" id="KW-1185">Reference proteome</keyword>
<reference evidence="5" key="1">
    <citation type="submission" date="2017-02" db="EMBL/GenBank/DDBJ databases">
        <title>Tessaracoccus aquaemaris sp. nov., isolated from the intestine of a Korean rockfish, Sebastes schlegelii, in a marine aquaculture pond.</title>
        <authorList>
            <person name="Tak E.J."/>
            <person name="Bae J.-W."/>
        </authorList>
    </citation>
    <scope>NUCLEOTIDE SEQUENCE [LARGE SCALE GENOMIC DNA]</scope>
    <source>
        <strain evidence="5">NSG39</strain>
    </source>
</reference>
<dbReference type="RefSeq" id="WP_077686341.1">
    <property type="nucleotide sequence ID" value="NZ_CP019606.1"/>
</dbReference>
<dbReference type="PANTHER" id="PTHR42715:SF10">
    <property type="entry name" value="BETA-GLUCOSIDASE"/>
    <property type="match status" value="1"/>
</dbReference>
<dbReference type="InterPro" id="IPR036881">
    <property type="entry name" value="Glyco_hydro_3_C_sf"/>
</dbReference>
<dbReference type="OrthoDB" id="9803863at2"/>
<dbReference type="Gene3D" id="2.60.40.10">
    <property type="entry name" value="Immunoglobulins"/>
    <property type="match status" value="1"/>
</dbReference>